<dbReference type="AlphaFoldDB" id="A0A6J3M7T8"/>
<dbReference type="InterPro" id="IPR036259">
    <property type="entry name" value="MFS_trans_sf"/>
</dbReference>
<dbReference type="Gene3D" id="1.20.1250.20">
    <property type="entry name" value="MFS general substrate transporter like domains"/>
    <property type="match status" value="1"/>
</dbReference>
<dbReference type="RefSeq" id="XP_033459948.1">
    <property type="nucleotide sequence ID" value="XM_033608449.1"/>
</dbReference>
<dbReference type="OrthoDB" id="4139357at2759"/>
<keyword evidence="2 6" id="KW-0812">Transmembrane</keyword>
<accession>A0A6J3M7T8</accession>
<feature type="transmembrane region" description="Helical" evidence="6">
    <location>
        <begin position="501"/>
        <end position="519"/>
    </location>
</feature>
<evidence type="ECO:0000256" key="3">
    <source>
        <dbReference type="ARBA" id="ARBA00022989"/>
    </source>
</evidence>
<dbReference type="GO" id="GO:0005886">
    <property type="term" value="C:plasma membrane"/>
    <property type="evidence" value="ECO:0007669"/>
    <property type="project" value="TreeGrafter"/>
</dbReference>
<comment type="subcellular location">
    <subcellularLocation>
        <location evidence="1">Membrane</location>
        <topology evidence="1">Multi-pass membrane protein</topology>
    </subcellularLocation>
</comment>
<reference evidence="9" key="1">
    <citation type="submission" date="2020-01" db="EMBL/GenBank/DDBJ databases">
        <authorList>
            <consortium name="DOE Joint Genome Institute"/>
            <person name="Haridas S."/>
            <person name="Albert R."/>
            <person name="Binder M."/>
            <person name="Bloem J."/>
            <person name="Labutti K."/>
            <person name="Salamov A."/>
            <person name="Andreopoulos B."/>
            <person name="Baker S.E."/>
            <person name="Barry K."/>
            <person name="Bills G."/>
            <person name="Bluhm B.H."/>
            <person name="Cannon C."/>
            <person name="Castanera R."/>
            <person name="Culley D.E."/>
            <person name="Daum C."/>
            <person name="Ezra D."/>
            <person name="Gonzalez J.B."/>
            <person name="Henrissat B."/>
            <person name="Kuo A."/>
            <person name="Liang C."/>
            <person name="Lipzen A."/>
            <person name="Lutzoni F."/>
            <person name="Magnuson J."/>
            <person name="Mondo S."/>
            <person name="Nolan M."/>
            <person name="Ohm R."/>
            <person name="Pangilinan J."/>
            <person name="Park H.-J."/>
            <person name="Ramirez L."/>
            <person name="Alfaro M."/>
            <person name="Sun H."/>
            <person name="Tritt A."/>
            <person name="Yoshinaga Y."/>
            <person name="Zwiers L.-H."/>
            <person name="Turgeon B.G."/>
            <person name="Goodwin S.B."/>
            <person name="Spatafora J.W."/>
            <person name="Crous P.W."/>
            <person name="Grigoriev I.V."/>
        </authorList>
    </citation>
    <scope>NUCLEOTIDE SEQUENCE</scope>
    <source>
        <strain evidence="9">CBS 342.82</strain>
    </source>
</reference>
<reference evidence="9" key="2">
    <citation type="submission" date="2020-04" db="EMBL/GenBank/DDBJ databases">
        <authorList>
            <consortium name="NCBI Genome Project"/>
        </authorList>
    </citation>
    <scope>NUCLEOTIDE SEQUENCE</scope>
    <source>
        <strain evidence="9">CBS 342.82</strain>
    </source>
</reference>
<feature type="transmembrane region" description="Helical" evidence="6">
    <location>
        <begin position="381"/>
        <end position="399"/>
    </location>
</feature>
<evidence type="ECO:0000256" key="2">
    <source>
        <dbReference type="ARBA" id="ARBA00022692"/>
    </source>
</evidence>
<name>A0A6J3M7T8_9PEZI</name>
<feature type="transmembrane region" description="Helical" evidence="6">
    <location>
        <begin position="327"/>
        <end position="348"/>
    </location>
</feature>
<dbReference type="InterPro" id="IPR011701">
    <property type="entry name" value="MFS"/>
</dbReference>
<keyword evidence="4 6" id="KW-0472">Membrane</keyword>
<feature type="transmembrane region" description="Helical" evidence="6">
    <location>
        <begin position="252"/>
        <end position="273"/>
    </location>
</feature>
<organism evidence="9">
    <name type="scientific">Dissoconium aciculare CBS 342.82</name>
    <dbReference type="NCBI Taxonomy" id="1314786"/>
    <lineage>
        <taxon>Eukaryota</taxon>
        <taxon>Fungi</taxon>
        <taxon>Dikarya</taxon>
        <taxon>Ascomycota</taxon>
        <taxon>Pezizomycotina</taxon>
        <taxon>Dothideomycetes</taxon>
        <taxon>Dothideomycetidae</taxon>
        <taxon>Mycosphaerellales</taxon>
        <taxon>Dissoconiaceae</taxon>
        <taxon>Dissoconium</taxon>
    </lineage>
</organism>
<proteinExistence type="predicted"/>
<feature type="transmembrane region" description="Helical" evidence="6">
    <location>
        <begin position="211"/>
        <end position="231"/>
    </location>
</feature>
<dbReference type="Pfam" id="PF07690">
    <property type="entry name" value="MFS_1"/>
    <property type="match status" value="1"/>
</dbReference>
<feature type="compositionally biased region" description="Basic and acidic residues" evidence="5">
    <location>
        <begin position="12"/>
        <end position="30"/>
    </location>
</feature>
<evidence type="ECO:0000256" key="5">
    <source>
        <dbReference type="SAM" id="MobiDB-lite"/>
    </source>
</evidence>
<feature type="compositionally biased region" description="Polar residues" evidence="5">
    <location>
        <begin position="1"/>
        <end position="10"/>
    </location>
</feature>
<evidence type="ECO:0000313" key="9">
    <source>
        <dbReference type="RefSeq" id="XP_033459948.1"/>
    </source>
</evidence>
<feature type="transmembrane region" description="Helical" evidence="6">
    <location>
        <begin position="419"/>
        <end position="442"/>
    </location>
</feature>
<evidence type="ECO:0000256" key="6">
    <source>
        <dbReference type="SAM" id="Phobius"/>
    </source>
</evidence>
<gene>
    <name evidence="9" type="ORF">K489DRAFT_431545</name>
</gene>
<dbReference type="SUPFAM" id="SSF103473">
    <property type="entry name" value="MFS general substrate transporter"/>
    <property type="match status" value="1"/>
</dbReference>
<dbReference type="GeneID" id="54366249"/>
<keyword evidence="8" id="KW-1185">Reference proteome</keyword>
<dbReference type="InterPro" id="IPR020846">
    <property type="entry name" value="MFS_dom"/>
</dbReference>
<evidence type="ECO:0000259" key="7">
    <source>
        <dbReference type="PROSITE" id="PS50850"/>
    </source>
</evidence>
<feature type="transmembrane region" description="Helical" evidence="6">
    <location>
        <begin position="91"/>
        <end position="111"/>
    </location>
</feature>
<evidence type="ECO:0000313" key="8">
    <source>
        <dbReference type="Proteomes" id="UP000504637"/>
    </source>
</evidence>
<dbReference type="GO" id="GO:0022857">
    <property type="term" value="F:transmembrane transporter activity"/>
    <property type="evidence" value="ECO:0007669"/>
    <property type="project" value="InterPro"/>
</dbReference>
<reference evidence="9" key="3">
    <citation type="submission" date="2025-08" db="UniProtKB">
        <authorList>
            <consortium name="RefSeq"/>
        </authorList>
    </citation>
    <scope>IDENTIFICATION</scope>
    <source>
        <strain evidence="9">CBS 342.82</strain>
    </source>
</reference>
<feature type="transmembrane region" description="Helical" evidence="6">
    <location>
        <begin position="54"/>
        <end position="79"/>
    </location>
</feature>
<dbReference type="PROSITE" id="PS50850">
    <property type="entry name" value="MFS"/>
    <property type="match status" value="1"/>
</dbReference>
<dbReference type="PANTHER" id="PTHR23501">
    <property type="entry name" value="MAJOR FACILITATOR SUPERFAMILY"/>
    <property type="match status" value="1"/>
</dbReference>
<feature type="transmembrane region" description="Helical" evidence="6">
    <location>
        <begin position="354"/>
        <end position="374"/>
    </location>
</feature>
<feature type="transmembrane region" description="Helical" evidence="6">
    <location>
        <begin position="179"/>
        <end position="199"/>
    </location>
</feature>
<keyword evidence="3 6" id="KW-1133">Transmembrane helix</keyword>
<feature type="transmembrane region" description="Helical" evidence="6">
    <location>
        <begin position="123"/>
        <end position="141"/>
    </location>
</feature>
<dbReference type="Proteomes" id="UP000504637">
    <property type="component" value="Unplaced"/>
</dbReference>
<feature type="region of interest" description="Disordered" evidence="5">
    <location>
        <begin position="1"/>
        <end position="43"/>
    </location>
</feature>
<feature type="domain" description="Major facilitator superfamily (MFS) profile" evidence="7">
    <location>
        <begin position="57"/>
        <end position="524"/>
    </location>
</feature>
<sequence>MSSAMATSQAAKMEDAETRKSSKVSDEEKALSATDEGNIAQSGPKSNWNKPLRFYLAFLCLLLMVLMVSIDATALGVAIPTLTTDLRGTTLLAFWTNISFMLAVAIIQPIYASVSDVLGRKSPLYSAFFLFGLGSIVFAVAPSMPVAVLGRVIQGLGGGGLDVLSEVIVADITTLKDRALWIGLLSIPMATGCILGPIVGALFAEHVSWRWIGWINLPIIAVALPLAIFFMKLKPIEDDLKTKLRNIDWIGIALFAVGSILFAVPLSWAGNLYPWGSPMFPYRIFGSRTAKVVLYGAFIHGLVLYALLTYLPLYFESVRLETPLQAGVSILPFCAVVMVFTGIAAAGIDYFKKYLWELWAGWIFLTVGVGLFCIWDRNSSLAITASFQVIAGIGLGTIFTVPPIPMQASAPSVEDQGLAIGILVSFRLFGGLIGLAIGATAFSSTFAASMNSMAAGLPEQLAVLRDASQAIGFIPQLKTLNLDPALISPVLDSYDMAWRTVWYALTGLAVTGCVLAFFTQELSLENEEEGKQGLQ</sequence>
<evidence type="ECO:0000256" key="4">
    <source>
        <dbReference type="ARBA" id="ARBA00023136"/>
    </source>
</evidence>
<feature type="transmembrane region" description="Helical" evidence="6">
    <location>
        <begin position="293"/>
        <end position="315"/>
    </location>
</feature>
<evidence type="ECO:0000256" key="1">
    <source>
        <dbReference type="ARBA" id="ARBA00004141"/>
    </source>
</evidence>
<dbReference type="PANTHER" id="PTHR23501:SF156">
    <property type="entry name" value="TRANSPORTER, PUTATIVE-RELATED"/>
    <property type="match status" value="1"/>
</dbReference>
<protein>
    <submittedName>
        <fullName evidence="9">MFS general substrate transporter</fullName>
    </submittedName>
</protein>